<evidence type="ECO:0000256" key="7">
    <source>
        <dbReference type="ARBA" id="ARBA00022779"/>
    </source>
</evidence>
<dbReference type="RefSeq" id="WP_108857803.1">
    <property type="nucleotide sequence ID" value="NZ_OMOI01000002.1"/>
</dbReference>
<dbReference type="EMBL" id="OMOI01000002">
    <property type="protein sequence ID" value="SPF78816.1"/>
    <property type="molecule type" value="Genomic_DNA"/>
</dbReference>
<evidence type="ECO:0000313" key="11">
    <source>
        <dbReference type="EMBL" id="SPF78816.1"/>
    </source>
</evidence>
<gene>
    <name evidence="11" type="ORF">ALP8811_02748</name>
</gene>
<dbReference type="OrthoDB" id="7864548at2"/>
<keyword evidence="8" id="KW-1133">Transmembrane helix</keyword>
<reference evidence="12" key="1">
    <citation type="submission" date="2018-03" db="EMBL/GenBank/DDBJ databases">
        <authorList>
            <person name="Rodrigo-Torres L."/>
            <person name="Arahal R. D."/>
            <person name="Lucena T."/>
        </authorList>
    </citation>
    <scope>NUCLEOTIDE SEQUENCE [LARGE SCALE GENOMIC DNA]</scope>
    <source>
        <strain evidence="12">CECT 8811</strain>
    </source>
</reference>
<evidence type="ECO:0000256" key="3">
    <source>
        <dbReference type="ARBA" id="ARBA00008281"/>
    </source>
</evidence>
<comment type="subcellular location">
    <subcellularLocation>
        <location evidence="10">Cell inner membrane</location>
    </subcellularLocation>
    <subcellularLocation>
        <location evidence="2">Cell membrane</location>
        <topology evidence="2">Single-pass membrane protein</topology>
    </subcellularLocation>
</comment>
<keyword evidence="4" id="KW-1003">Cell membrane</keyword>
<keyword evidence="6" id="KW-0812">Transmembrane</keyword>
<dbReference type="Pfam" id="PF03748">
    <property type="entry name" value="FliL"/>
    <property type="match status" value="1"/>
</dbReference>
<keyword evidence="12" id="KW-1185">Reference proteome</keyword>
<protein>
    <recommendedName>
        <fullName evidence="10">Flagellar protein FliL</fullName>
    </recommendedName>
</protein>
<name>A0A2R8ARW9_9RHOB</name>
<dbReference type="GO" id="GO:0006935">
    <property type="term" value="P:chemotaxis"/>
    <property type="evidence" value="ECO:0007669"/>
    <property type="project" value="UniProtKB-KW"/>
</dbReference>
<accession>A0A2R8ARW9</accession>
<evidence type="ECO:0000313" key="12">
    <source>
        <dbReference type="Proteomes" id="UP000244911"/>
    </source>
</evidence>
<dbReference type="Proteomes" id="UP000244911">
    <property type="component" value="Unassembled WGS sequence"/>
</dbReference>
<keyword evidence="10" id="KW-0997">Cell inner membrane</keyword>
<organism evidence="11 12">
    <name type="scientific">Aliiroseovarius pelagivivens</name>
    <dbReference type="NCBI Taxonomy" id="1639690"/>
    <lineage>
        <taxon>Bacteria</taxon>
        <taxon>Pseudomonadati</taxon>
        <taxon>Pseudomonadota</taxon>
        <taxon>Alphaproteobacteria</taxon>
        <taxon>Rhodobacterales</taxon>
        <taxon>Paracoccaceae</taxon>
        <taxon>Aliiroseovarius</taxon>
    </lineage>
</organism>
<evidence type="ECO:0000256" key="2">
    <source>
        <dbReference type="ARBA" id="ARBA00004162"/>
    </source>
</evidence>
<keyword evidence="9 10" id="KW-0472">Membrane</keyword>
<dbReference type="InterPro" id="IPR005503">
    <property type="entry name" value="FliL"/>
</dbReference>
<evidence type="ECO:0000256" key="4">
    <source>
        <dbReference type="ARBA" id="ARBA00022475"/>
    </source>
</evidence>
<dbReference type="GO" id="GO:0071973">
    <property type="term" value="P:bacterial-type flagellum-dependent cell motility"/>
    <property type="evidence" value="ECO:0007669"/>
    <property type="project" value="InterPro"/>
</dbReference>
<dbReference type="AlphaFoldDB" id="A0A2R8ARW9"/>
<evidence type="ECO:0000256" key="1">
    <source>
        <dbReference type="ARBA" id="ARBA00002254"/>
    </source>
</evidence>
<keyword evidence="7 10" id="KW-0283">Flagellar rotation</keyword>
<dbReference type="GO" id="GO:0005886">
    <property type="term" value="C:plasma membrane"/>
    <property type="evidence" value="ECO:0007669"/>
    <property type="project" value="UniProtKB-SubCell"/>
</dbReference>
<sequence length="163" mass="17407">MGKLIPIILALIGLGVGAGAGMMLQPDPEPVVMNPCGDAGTIAQVDTKDTAEDDPTDTEFVKINNQFVIPVVADGNISSLVVMSLNIEVDLGGRETVYQREPKLRDEFLQVMFSHANTGGFDGVFTQSSRLDPLRAALLEVAQSILGPTVKDVLVTNIVRQDT</sequence>
<evidence type="ECO:0000256" key="10">
    <source>
        <dbReference type="RuleBase" id="RU364125"/>
    </source>
</evidence>
<comment type="similarity">
    <text evidence="3 10">Belongs to the FliL family.</text>
</comment>
<dbReference type="GO" id="GO:0009425">
    <property type="term" value="C:bacterial-type flagellum basal body"/>
    <property type="evidence" value="ECO:0007669"/>
    <property type="project" value="InterPro"/>
</dbReference>
<comment type="function">
    <text evidence="1 10">Controls the rotational direction of flagella during chemotaxis.</text>
</comment>
<evidence type="ECO:0000256" key="6">
    <source>
        <dbReference type="ARBA" id="ARBA00022692"/>
    </source>
</evidence>
<keyword evidence="5 10" id="KW-0145">Chemotaxis</keyword>
<proteinExistence type="inferred from homology"/>
<evidence type="ECO:0000256" key="8">
    <source>
        <dbReference type="ARBA" id="ARBA00022989"/>
    </source>
</evidence>
<evidence type="ECO:0000256" key="9">
    <source>
        <dbReference type="ARBA" id="ARBA00023136"/>
    </source>
</evidence>
<evidence type="ECO:0000256" key="5">
    <source>
        <dbReference type="ARBA" id="ARBA00022500"/>
    </source>
</evidence>